<organism evidence="1 2">
    <name type="scientific">Novipirellula aureliae</name>
    <dbReference type="NCBI Taxonomy" id="2527966"/>
    <lineage>
        <taxon>Bacteria</taxon>
        <taxon>Pseudomonadati</taxon>
        <taxon>Planctomycetota</taxon>
        <taxon>Planctomycetia</taxon>
        <taxon>Pirellulales</taxon>
        <taxon>Pirellulaceae</taxon>
        <taxon>Novipirellula</taxon>
    </lineage>
</organism>
<sequence>MTQIQCDGSPLSVVANSKGKGQGEKAMLTEAQARSIAALLLSLPKHPTKKRLAVVSKTSRDRLPCSRKLSEV</sequence>
<dbReference type="AlphaFoldDB" id="A0A5C6DQW1"/>
<proteinExistence type="predicted"/>
<reference evidence="1 2" key="1">
    <citation type="submission" date="2019-02" db="EMBL/GenBank/DDBJ databases">
        <title>Deep-cultivation of Planctomycetes and their phenomic and genomic characterization uncovers novel biology.</title>
        <authorList>
            <person name="Wiegand S."/>
            <person name="Jogler M."/>
            <person name="Boedeker C."/>
            <person name="Pinto D."/>
            <person name="Vollmers J."/>
            <person name="Rivas-Marin E."/>
            <person name="Kohn T."/>
            <person name="Peeters S.H."/>
            <person name="Heuer A."/>
            <person name="Rast P."/>
            <person name="Oberbeckmann S."/>
            <person name="Bunk B."/>
            <person name="Jeske O."/>
            <person name="Meyerdierks A."/>
            <person name="Storesund J.E."/>
            <person name="Kallscheuer N."/>
            <person name="Luecker S."/>
            <person name="Lage O.M."/>
            <person name="Pohl T."/>
            <person name="Merkel B.J."/>
            <person name="Hornburger P."/>
            <person name="Mueller R.-W."/>
            <person name="Bruemmer F."/>
            <person name="Labrenz M."/>
            <person name="Spormann A.M."/>
            <person name="Op Den Camp H."/>
            <person name="Overmann J."/>
            <person name="Amann R."/>
            <person name="Jetten M.S.M."/>
            <person name="Mascher T."/>
            <person name="Medema M.H."/>
            <person name="Devos D.P."/>
            <person name="Kaster A.-K."/>
            <person name="Ovreas L."/>
            <person name="Rohde M."/>
            <person name="Galperin M.Y."/>
            <person name="Jogler C."/>
        </authorList>
    </citation>
    <scope>NUCLEOTIDE SEQUENCE [LARGE SCALE GENOMIC DNA]</scope>
    <source>
        <strain evidence="1 2">Q31b</strain>
    </source>
</reference>
<gene>
    <name evidence="1" type="ORF">Q31b_42330</name>
</gene>
<keyword evidence="2" id="KW-1185">Reference proteome</keyword>
<evidence type="ECO:0000313" key="2">
    <source>
        <dbReference type="Proteomes" id="UP000315471"/>
    </source>
</evidence>
<comment type="caution">
    <text evidence="1">The sequence shown here is derived from an EMBL/GenBank/DDBJ whole genome shotgun (WGS) entry which is preliminary data.</text>
</comment>
<dbReference type="EMBL" id="SJPY01000006">
    <property type="protein sequence ID" value="TWU39148.1"/>
    <property type="molecule type" value="Genomic_DNA"/>
</dbReference>
<evidence type="ECO:0000313" key="1">
    <source>
        <dbReference type="EMBL" id="TWU39148.1"/>
    </source>
</evidence>
<dbReference type="RefSeq" id="WP_146601393.1">
    <property type="nucleotide sequence ID" value="NZ_SJPY01000006.1"/>
</dbReference>
<dbReference type="Proteomes" id="UP000315471">
    <property type="component" value="Unassembled WGS sequence"/>
</dbReference>
<name>A0A5C6DQW1_9BACT</name>
<protein>
    <submittedName>
        <fullName evidence="1">Uncharacterized protein</fullName>
    </submittedName>
</protein>
<accession>A0A5C6DQW1</accession>